<dbReference type="Proteomes" id="UP000011761">
    <property type="component" value="Unassembled WGS sequence"/>
</dbReference>
<dbReference type="PANTHER" id="PTHR42085:SF2">
    <property type="entry name" value="F-BOX DOMAIN-CONTAINING PROTEIN"/>
    <property type="match status" value="1"/>
</dbReference>
<evidence type="ECO:0008006" key="4">
    <source>
        <dbReference type="Google" id="ProtNLM"/>
    </source>
</evidence>
<dbReference type="OrthoDB" id="62952at2759"/>
<evidence type="ECO:0000313" key="3">
    <source>
        <dbReference type="Proteomes" id="UP000011761"/>
    </source>
</evidence>
<evidence type="ECO:0000313" key="2">
    <source>
        <dbReference type="EMBL" id="EMC98312.1"/>
    </source>
</evidence>
<dbReference type="RefSeq" id="XP_007674994.1">
    <property type="nucleotide sequence ID" value="XM_007676804.1"/>
</dbReference>
<feature type="compositionally biased region" description="Acidic residues" evidence="1">
    <location>
        <begin position="508"/>
        <end position="526"/>
    </location>
</feature>
<feature type="region of interest" description="Disordered" evidence="1">
    <location>
        <begin position="484"/>
        <end position="526"/>
    </location>
</feature>
<dbReference type="eggNOG" id="ENOG502RJD3">
    <property type="taxonomic scope" value="Eukaryota"/>
</dbReference>
<dbReference type="AlphaFoldDB" id="M2LUN9"/>
<reference evidence="2 3" key="1">
    <citation type="journal article" date="2012" name="PLoS Pathog.">
        <title>Diverse lifestyles and strategies of plant pathogenesis encoded in the genomes of eighteen Dothideomycetes fungi.</title>
        <authorList>
            <person name="Ohm R.A."/>
            <person name="Feau N."/>
            <person name="Henrissat B."/>
            <person name="Schoch C.L."/>
            <person name="Horwitz B.A."/>
            <person name="Barry K.W."/>
            <person name="Condon B.J."/>
            <person name="Copeland A.C."/>
            <person name="Dhillon B."/>
            <person name="Glaser F."/>
            <person name="Hesse C.N."/>
            <person name="Kosti I."/>
            <person name="LaButti K."/>
            <person name="Lindquist E.A."/>
            <person name="Lucas S."/>
            <person name="Salamov A.A."/>
            <person name="Bradshaw R.E."/>
            <person name="Ciuffetti L."/>
            <person name="Hamelin R.C."/>
            <person name="Kema G.H.J."/>
            <person name="Lawrence C."/>
            <person name="Scott J.A."/>
            <person name="Spatafora J.W."/>
            <person name="Turgeon B.G."/>
            <person name="de Wit P.J.G.M."/>
            <person name="Zhong S."/>
            <person name="Goodwin S.B."/>
            <person name="Grigoriev I.V."/>
        </authorList>
    </citation>
    <scope>NUCLEOTIDE SEQUENCE [LARGE SCALE GENOMIC DNA]</scope>
    <source>
        <strain evidence="2 3">UAMH 10762</strain>
    </source>
</reference>
<dbReference type="GeneID" id="19107578"/>
<dbReference type="KEGG" id="bcom:BAUCODRAFT_121189"/>
<dbReference type="PANTHER" id="PTHR42085">
    <property type="entry name" value="F-BOX DOMAIN-CONTAINING PROTEIN"/>
    <property type="match status" value="1"/>
</dbReference>
<sequence>MKTDIARNAFERLPKEVRVRIYELHLVHEEPLTDEKHKLMVGLDESRYASFGDIPPLLTLSSEVEKEGAPFYYSRNHFVGGNGLFNYSFNHFMYCTPRQHLTLFRKVTVQWDETTHGAYYMFQRLRAFTGLEALYIRVDERAMVKRMLRRKDVPCQAFGRDPSPQQQLQLLQYPGLSGLLELSGIPHVEFVKKVNAKGEESGGPIAGGFLETQIAPRLMKLKVKTCGRHKKAKAATGFPFLNLSPEIRNRVYEMVLRVDGAVQPIKGVPTSAARTKAYRDDGVYSDSSLSLLVVNRQIHNEAVGIFYHHNEFEFQYTLRLNAFLLSLGPERLNSLRDITVHTYEFKNGGLSLTELTFSMFKRLKALRKLHVILQGDLFRKIVKWPYRNGWSMCSANPATAPGIKTLFNLRGLTTILVTDEELTRGLDDVKKDPSYPTFAVASKSQCIVRVSKALDHLNAALLDAQSGRVNHKLLEDEKWQCKDDFPTIDQIPAEDVSPDGDSRKQYDSDGDPLDADEDPFDEDYRP</sequence>
<proteinExistence type="predicted"/>
<evidence type="ECO:0000256" key="1">
    <source>
        <dbReference type="SAM" id="MobiDB-lite"/>
    </source>
</evidence>
<keyword evidence="3" id="KW-1185">Reference proteome</keyword>
<protein>
    <recommendedName>
        <fullName evidence="4">F-box domain-containing protein</fullName>
    </recommendedName>
</protein>
<dbReference type="HOGENOM" id="CLU_517758_0_0_1"/>
<accession>M2LUN9</accession>
<dbReference type="EMBL" id="KB445553">
    <property type="protein sequence ID" value="EMC98312.1"/>
    <property type="molecule type" value="Genomic_DNA"/>
</dbReference>
<dbReference type="OMA" id="ERSAWIQ"/>
<gene>
    <name evidence="2" type="ORF">BAUCODRAFT_121189</name>
</gene>
<organism evidence="2 3">
    <name type="scientific">Baudoinia panamericana (strain UAMH 10762)</name>
    <name type="common">Angels' share fungus</name>
    <name type="synonym">Baudoinia compniacensis (strain UAMH 10762)</name>
    <dbReference type="NCBI Taxonomy" id="717646"/>
    <lineage>
        <taxon>Eukaryota</taxon>
        <taxon>Fungi</taxon>
        <taxon>Dikarya</taxon>
        <taxon>Ascomycota</taxon>
        <taxon>Pezizomycotina</taxon>
        <taxon>Dothideomycetes</taxon>
        <taxon>Dothideomycetidae</taxon>
        <taxon>Mycosphaerellales</taxon>
        <taxon>Teratosphaeriaceae</taxon>
        <taxon>Baudoinia</taxon>
    </lineage>
</organism>
<name>M2LUN9_BAUPA</name>
<dbReference type="InterPro" id="IPR038883">
    <property type="entry name" value="AN11006-like"/>
</dbReference>